<protein>
    <submittedName>
        <fullName evidence="6">LacI family transcriptional regulator</fullName>
    </submittedName>
</protein>
<proteinExistence type="predicted"/>
<evidence type="ECO:0000313" key="6">
    <source>
        <dbReference type="EMBL" id="TDV44771.1"/>
    </source>
</evidence>
<accession>A0A4V3FRT6</accession>
<dbReference type="SMART" id="SM00354">
    <property type="entry name" value="HTH_LACI"/>
    <property type="match status" value="1"/>
</dbReference>
<evidence type="ECO:0000256" key="4">
    <source>
        <dbReference type="SAM" id="MobiDB-lite"/>
    </source>
</evidence>
<evidence type="ECO:0000313" key="7">
    <source>
        <dbReference type="Proteomes" id="UP000294927"/>
    </source>
</evidence>
<organism evidence="6 7">
    <name type="scientific">Actinophytocola oryzae</name>
    <dbReference type="NCBI Taxonomy" id="502181"/>
    <lineage>
        <taxon>Bacteria</taxon>
        <taxon>Bacillati</taxon>
        <taxon>Actinomycetota</taxon>
        <taxon>Actinomycetes</taxon>
        <taxon>Pseudonocardiales</taxon>
        <taxon>Pseudonocardiaceae</taxon>
    </lineage>
</organism>
<comment type="caution">
    <text evidence="6">The sequence shown here is derived from an EMBL/GenBank/DDBJ whole genome shotgun (WGS) entry which is preliminary data.</text>
</comment>
<dbReference type="AlphaFoldDB" id="A0A4V3FRT6"/>
<reference evidence="6 7" key="1">
    <citation type="submission" date="2019-03" db="EMBL/GenBank/DDBJ databases">
        <title>Genomic Encyclopedia of Archaeal and Bacterial Type Strains, Phase II (KMG-II): from individual species to whole genera.</title>
        <authorList>
            <person name="Goeker M."/>
        </authorList>
    </citation>
    <scope>NUCLEOTIDE SEQUENCE [LARGE SCALE GENOMIC DNA]</scope>
    <source>
        <strain evidence="6 7">DSM 45499</strain>
    </source>
</reference>
<dbReference type="Gene3D" id="3.40.50.2300">
    <property type="match status" value="2"/>
</dbReference>
<feature type="compositionally biased region" description="Basic and acidic residues" evidence="4">
    <location>
        <begin position="337"/>
        <end position="347"/>
    </location>
</feature>
<feature type="domain" description="HTH lacI-type" evidence="5">
    <location>
        <begin position="5"/>
        <end position="59"/>
    </location>
</feature>
<dbReference type="Gene3D" id="1.10.260.40">
    <property type="entry name" value="lambda repressor-like DNA-binding domains"/>
    <property type="match status" value="1"/>
</dbReference>
<dbReference type="GO" id="GO:0000976">
    <property type="term" value="F:transcription cis-regulatory region binding"/>
    <property type="evidence" value="ECO:0007669"/>
    <property type="project" value="TreeGrafter"/>
</dbReference>
<dbReference type="CDD" id="cd01392">
    <property type="entry name" value="HTH_LacI"/>
    <property type="match status" value="1"/>
</dbReference>
<dbReference type="Proteomes" id="UP000294927">
    <property type="component" value="Unassembled WGS sequence"/>
</dbReference>
<dbReference type="EMBL" id="SOCP01000013">
    <property type="protein sequence ID" value="TDV44771.1"/>
    <property type="molecule type" value="Genomic_DNA"/>
</dbReference>
<keyword evidence="3" id="KW-0804">Transcription</keyword>
<keyword evidence="2" id="KW-0238">DNA-binding</keyword>
<evidence type="ECO:0000256" key="1">
    <source>
        <dbReference type="ARBA" id="ARBA00023015"/>
    </source>
</evidence>
<dbReference type="SUPFAM" id="SSF47413">
    <property type="entry name" value="lambda repressor-like DNA-binding domains"/>
    <property type="match status" value="1"/>
</dbReference>
<dbReference type="InterPro" id="IPR000843">
    <property type="entry name" value="HTH_LacI"/>
</dbReference>
<dbReference type="InterPro" id="IPR010982">
    <property type="entry name" value="Lambda_DNA-bd_dom_sf"/>
</dbReference>
<keyword evidence="1" id="KW-0805">Transcription regulation</keyword>
<dbReference type="Pfam" id="PF13377">
    <property type="entry name" value="Peripla_BP_3"/>
    <property type="match status" value="1"/>
</dbReference>
<evidence type="ECO:0000256" key="2">
    <source>
        <dbReference type="ARBA" id="ARBA00023125"/>
    </source>
</evidence>
<dbReference type="PANTHER" id="PTHR30146:SF155">
    <property type="entry name" value="ALANINE RACEMASE"/>
    <property type="match status" value="1"/>
</dbReference>
<feature type="region of interest" description="Disordered" evidence="4">
    <location>
        <begin position="328"/>
        <end position="347"/>
    </location>
</feature>
<evidence type="ECO:0000256" key="3">
    <source>
        <dbReference type="ARBA" id="ARBA00023163"/>
    </source>
</evidence>
<dbReference type="PANTHER" id="PTHR30146">
    <property type="entry name" value="LACI-RELATED TRANSCRIPTIONAL REPRESSOR"/>
    <property type="match status" value="1"/>
</dbReference>
<keyword evidence="7" id="KW-1185">Reference proteome</keyword>
<name>A0A4V3FRT6_9PSEU</name>
<dbReference type="RefSeq" id="WP_208297821.1">
    <property type="nucleotide sequence ID" value="NZ_SOCP01000013.1"/>
</dbReference>
<dbReference type="Pfam" id="PF00356">
    <property type="entry name" value="LacI"/>
    <property type="match status" value="1"/>
</dbReference>
<sequence>MTKRVTIADVARQAGLSKGAVSYALNGQPGVSESTRQRVLRLALEMGWHPNSAAKALSGARSGAFGLVLARPASTLGVEPFFMRLISGMETAMASTQTALLLQVVPDHDAEIATYRRWWAERRVDGVFLIDLCVDDKRVPVLEELRLPVMVVGGPGHHGSLAGVWIDDASAMVMVVEYLAALRHRRIARVGGVPGMLHDELRSAAFDSVADRLELEWSTTIPTDYSPERGAQATRRLLSGANPPTAIIYDNDVMAVAGVSVAHEMGVQVPGDLSIMAWDDSVLCEITHPPLTAVSRDITAYGRQLAEHLLALLNGEVVTEVQDNPPRLVVRGSTARPTDHRPAAVTG</sequence>
<gene>
    <name evidence="6" type="ORF">CLV71_11329</name>
</gene>
<dbReference type="GO" id="GO:0003700">
    <property type="term" value="F:DNA-binding transcription factor activity"/>
    <property type="evidence" value="ECO:0007669"/>
    <property type="project" value="TreeGrafter"/>
</dbReference>
<evidence type="ECO:0000259" key="5">
    <source>
        <dbReference type="PROSITE" id="PS50932"/>
    </source>
</evidence>
<dbReference type="PROSITE" id="PS50932">
    <property type="entry name" value="HTH_LACI_2"/>
    <property type="match status" value="1"/>
</dbReference>
<dbReference type="InterPro" id="IPR028082">
    <property type="entry name" value="Peripla_BP_I"/>
</dbReference>
<dbReference type="SUPFAM" id="SSF53822">
    <property type="entry name" value="Periplasmic binding protein-like I"/>
    <property type="match status" value="1"/>
</dbReference>
<dbReference type="InterPro" id="IPR046335">
    <property type="entry name" value="LacI/GalR-like_sensor"/>
</dbReference>